<keyword evidence="3 4" id="KW-0472">Membrane</keyword>
<dbReference type="EMBL" id="BDCO01000003">
    <property type="protein sequence ID" value="GAT35228.1"/>
    <property type="molecule type" value="Genomic_DNA"/>
</dbReference>
<feature type="transmembrane region" description="Helical" evidence="4">
    <location>
        <begin position="358"/>
        <end position="375"/>
    </location>
</feature>
<feature type="transmembrane region" description="Helical" evidence="4">
    <location>
        <begin position="210"/>
        <end position="230"/>
    </location>
</feature>
<feature type="transmembrane region" description="Helical" evidence="4">
    <location>
        <begin position="27"/>
        <end position="45"/>
    </location>
</feature>
<keyword evidence="1 4" id="KW-0812">Transmembrane</keyword>
<feature type="transmembrane region" description="Helical" evidence="4">
    <location>
        <begin position="65"/>
        <end position="83"/>
    </location>
</feature>
<keyword evidence="6" id="KW-1185">Reference proteome</keyword>
<proteinExistence type="predicted"/>
<dbReference type="OrthoDB" id="177909at2"/>
<dbReference type="RefSeq" id="WP_075081060.1">
    <property type="nucleotide sequence ID" value="NZ_BDCO01000003.1"/>
</dbReference>
<dbReference type="PANTHER" id="PTHR23526">
    <property type="entry name" value="INTEGRAL MEMBRANE TRANSPORT PROTEIN-RELATED"/>
    <property type="match status" value="1"/>
</dbReference>
<feature type="transmembrane region" description="Helical" evidence="4">
    <location>
        <begin position="103"/>
        <end position="122"/>
    </location>
</feature>
<dbReference type="PANTHER" id="PTHR23526:SF4">
    <property type="entry name" value="INTEGRAL MEMBRANE TRANSPORT PROTEIN"/>
    <property type="match status" value="1"/>
</dbReference>
<reference evidence="6" key="1">
    <citation type="journal article" date="2017" name="Genome Announc.">
        <title>Draft Genome Sequence of Terrimicrobium sacchariphilum NM-5T, a Facultative Anaerobic Soil Bacterium of the Class Spartobacteria.</title>
        <authorList>
            <person name="Qiu Y.L."/>
            <person name="Tourlousse D.M."/>
            <person name="Matsuura N."/>
            <person name="Ohashi A."/>
            <person name="Sekiguchi Y."/>
        </authorList>
    </citation>
    <scope>NUCLEOTIDE SEQUENCE [LARGE SCALE GENOMIC DNA]</scope>
    <source>
        <strain evidence="6">NM-5</strain>
    </source>
</reference>
<dbReference type="AlphaFoldDB" id="A0A146GFJ9"/>
<dbReference type="Proteomes" id="UP000076023">
    <property type="component" value="Unassembled WGS sequence"/>
</dbReference>
<name>A0A146GFJ9_TERSA</name>
<evidence type="ECO:0000256" key="2">
    <source>
        <dbReference type="ARBA" id="ARBA00022989"/>
    </source>
</evidence>
<dbReference type="SUPFAM" id="SSF103473">
    <property type="entry name" value="MFS general substrate transporter"/>
    <property type="match status" value="1"/>
</dbReference>
<evidence type="ECO:0000256" key="4">
    <source>
        <dbReference type="SAM" id="Phobius"/>
    </source>
</evidence>
<comment type="caution">
    <text evidence="5">The sequence shown here is derived from an EMBL/GenBank/DDBJ whole genome shotgun (WGS) entry which is preliminary data.</text>
</comment>
<feature type="transmembrane region" description="Helical" evidence="4">
    <location>
        <begin position="424"/>
        <end position="444"/>
    </location>
</feature>
<sequence length="462" mass="51627">MQTATANVPSTPVTEYKTGSLTYSKKGLLILSLWLLWGDFAFQFFESIFARFMPIFLKELNASNTLIGIMTGSFAGLVNVLFLPMISQWCDNLRTPIGRRIPLLYVFAPLTVVTLIGVGFAPEMGQWLHSWAGGLLPSTMTAGTVTLGLLCVLVVSFHFFNMVLVNGYNWLVRDVVPLSVMSRFLAWFSIVGAISGTLFLWFVFPHLLEHRQVIFLGVGVFYIVAFFLMCMKVKEGEYPPPVQKSEQPGIARTFVTYFRECLQIRLYRHFFLTCLLMIAATTGANNFITLFARESLGLNMGQLGHVFAWTSAISVLFFYPTGWLCDRFSPMHIALISIILIIVSQLMAFLFVGSWLGFFIYSLAYALPAVAWGLCQRASSMKLFPAEKFGQFSGGLNVFGCGALIASNFLTGLLMDALRSDYRFAFLWAVVMALASIPSMLIVLREWHLHGGRGHYVPPLPS</sequence>
<evidence type="ECO:0000256" key="1">
    <source>
        <dbReference type="ARBA" id="ARBA00022692"/>
    </source>
</evidence>
<evidence type="ECO:0000313" key="6">
    <source>
        <dbReference type="Proteomes" id="UP000076023"/>
    </source>
</evidence>
<dbReference type="InterPro" id="IPR052528">
    <property type="entry name" value="Sugar_transport-like"/>
</dbReference>
<evidence type="ECO:0000256" key="3">
    <source>
        <dbReference type="ARBA" id="ARBA00023136"/>
    </source>
</evidence>
<gene>
    <name evidence="5" type="ORF">TSACC_3292</name>
</gene>
<organism evidence="5 6">
    <name type="scientific">Terrimicrobium sacchariphilum</name>
    <dbReference type="NCBI Taxonomy" id="690879"/>
    <lineage>
        <taxon>Bacteria</taxon>
        <taxon>Pseudomonadati</taxon>
        <taxon>Verrucomicrobiota</taxon>
        <taxon>Terrimicrobiia</taxon>
        <taxon>Terrimicrobiales</taxon>
        <taxon>Terrimicrobiaceae</taxon>
        <taxon>Terrimicrobium</taxon>
    </lineage>
</organism>
<dbReference type="Gene3D" id="1.20.1250.20">
    <property type="entry name" value="MFS general substrate transporter like domains"/>
    <property type="match status" value="1"/>
</dbReference>
<protein>
    <submittedName>
        <fullName evidence="5">MFS-type transporter, Atg22 family</fullName>
    </submittedName>
</protein>
<feature type="transmembrane region" description="Helical" evidence="4">
    <location>
        <begin position="269"/>
        <end position="291"/>
    </location>
</feature>
<feature type="transmembrane region" description="Helical" evidence="4">
    <location>
        <begin position="142"/>
        <end position="164"/>
    </location>
</feature>
<dbReference type="Pfam" id="PF07690">
    <property type="entry name" value="MFS_1"/>
    <property type="match status" value="1"/>
</dbReference>
<dbReference type="GO" id="GO:0022857">
    <property type="term" value="F:transmembrane transporter activity"/>
    <property type="evidence" value="ECO:0007669"/>
    <property type="project" value="InterPro"/>
</dbReference>
<feature type="transmembrane region" description="Helical" evidence="4">
    <location>
        <begin position="333"/>
        <end position="352"/>
    </location>
</feature>
<feature type="transmembrane region" description="Helical" evidence="4">
    <location>
        <begin position="303"/>
        <end position="321"/>
    </location>
</feature>
<evidence type="ECO:0000313" key="5">
    <source>
        <dbReference type="EMBL" id="GAT35228.1"/>
    </source>
</evidence>
<keyword evidence="2 4" id="KW-1133">Transmembrane helix</keyword>
<accession>A0A146GFJ9</accession>
<dbReference type="InterPro" id="IPR036259">
    <property type="entry name" value="MFS_trans_sf"/>
</dbReference>
<dbReference type="InterPro" id="IPR011701">
    <property type="entry name" value="MFS"/>
</dbReference>
<dbReference type="InParanoid" id="A0A146GFJ9"/>
<dbReference type="STRING" id="690879.TSACC_3292"/>
<feature type="transmembrane region" description="Helical" evidence="4">
    <location>
        <begin position="396"/>
        <end position="418"/>
    </location>
</feature>
<feature type="transmembrane region" description="Helical" evidence="4">
    <location>
        <begin position="184"/>
        <end position="204"/>
    </location>
</feature>